<gene>
    <name evidence="1" type="ORF">BMJ33_17975</name>
</gene>
<keyword evidence="2" id="KW-1185">Reference proteome</keyword>
<evidence type="ECO:0000313" key="2">
    <source>
        <dbReference type="Proteomes" id="UP001190825"/>
    </source>
</evidence>
<name>A0ABX4TLG7_9HYPH</name>
<protein>
    <submittedName>
        <fullName evidence="1">Uncharacterized protein</fullName>
    </submittedName>
</protein>
<dbReference type="EMBL" id="NBUC01000090">
    <property type="protein sequence ID" value="PLU01631.1"/>
    <property type="molecule type" value="Genomic_DNA"/>
</dbReference>
<sequence>MAQKFITKCKRPTFKPDGLLLAKGHSPRFARLFNAIGKRQSLGTAFAFRKLLPSTAIEASPGAAFACQRHRRRKVFASVRVSPRSAISERRFFMPVPAGNETEPT</sequence>
<accession>A0ABX4TLG7</accession>
<dbReference type="Proteomes" id="UP001190825">
    <property type="component" value="Unassembled WGS sequence"/>
</dbReference>
<dbReference type="RefSeq" id="WP_080665761.1">
    <property type="nucleotide sequence ID" value="NZ_ATYC01000008.1"/>
</dbReference>
<proteinExistence type="predicted"/>
<organism evidence="1 2">
    <name type="scientific">Sinorhizobium medicae</name>
    <dbReference type="NCBI Taxonomy" id="110321"/>
    <lineage>
        <taxon>Bacteria</taxon>
        <taxon>Pseudomonadati</taxon>
        <taxon>Pseudomonadota</taxon>
        <taxon>Alphaproteobacteria</taxon>
        <taxon>Hyphomicrobiales</taxon>
        <taxon>Rhizobiaceae</taxon>
        <taxon>Sinorhizobium/Ensifer group</taxon>
        <taxon>Sinorhizobium</taxon>
    </lineage>
</organism>
<comment type="caution">
    <text evidence="1">The sequence shown here is derived from an EMBL/GenBank/DDBJ whole genome shotgun (WGS) entry which is preliminary data.</text>
</comment>
<reference evidence="1 2" key="1">
    <citation type="journal article" date="2018" name="FEMS Microbiol. Ecol.">
        <title>Co-invading symbiotic mutualists of Medicago polymorpha retain high ancestral diversity and contain diverse accessory genomes.</title>
        <authorList>
            <person name="Porter S.S."/>
            <person name="Faber-Hammond J.J."/>
            <person name="Friesen M.L."/>
        </authorList>
    </citation>
    <scope>NUCLEOTIDE SEQUENCE [LARGE SCALE GENOMIC DNA]</scope>
    <source>
        <strain evidence="1 2">Str16</strain>
    </source>
</reference>
<evidence type="ECO:0000313" key="1">
    <source>
        <dbReference type="EMBL" id="PLU01631.1"/>
    </source>
</evidence>